<dbReference type="AlphaFoldDB" id="A0A098E616"/>
<sequence length="60" mass="6932">MAFQKEFLKSPSNSEVILFLAFYKSKDAAKFNLPFLNRKDLKISEQQRGQKSKTQNFSSA</sequence>
<accession>A0A098E616</accession>
<reference evidence="1" key="1">
    <citation type="submission" date="2014-09" db="EMBL/GenBank/DDBJ databases">
        <authorList>
            <person name="Probst J Alexander"/>
        </authorList>
    </citation>
    <scope>NUCLEOTIDE SEQUENCE</scope>
</reference>
<gene>
    <name evidence="1" type="ORF">MSIBF_A1340007</name>
</gene>
<organism evidence="1">
    <name type="scientific">groundwater metagenome</name>
    <dbReference type="NCBI Taxonomy" id="717931"/>
    <lineage>
        <taxon>unclassified sequences</taxon>
        <taxon>metagenomes</taxon>
        <taxon>ecological metagenomes</taxon>
    </lineage>
</organism>
<protein>
    <submittedName>
        <fullName evidence="1">Uncharacterized protein</fullName>
    </submittedName>
</protein>
<evidence type="ECO:0000313" key="1">
    <source>
        <dbReference type="EMBL" id="CEG11252.1"/>
    </source>
</evidence>
<name>A0A098E616_9ZZZZ</name>
<dbReference type="EMBL" id="CCXY01000040">
    <property type="protein sequence ID" value="CEG11252.1"/>
    <property type="molecule type" value="Genomic_DNA"/>
</dbReference>
<proteinExistence type="predicted"/>